<dbReference type="PANTHER" id="PTHR10566:SF113">
    <property type="entry name" value="PROTEIN ACTIVITY OF BC1 COMPLEX KINASE 7, CHLOROPLASTIC"/>
    <property type="match status" value="1"/>
</dbReference>
<keyword evidence="8 9" id="KW-0472">Membrane</keyword>
<dbReference type="GO" id="GO:0006744">
    <property type="term" value="P:ubiquinone biosynthetic process"/>
    <property type="evidence" value="ECO:0007669"/>
    <property type="project" value="UniProtKB-KW"/>
</dbReference>
<dbReference type="RefSeq" id="WP_277444409.1">
    <property type="nucleotide sequence ID" value="NZ_JAKOAV010000021.1"/>
</dbReference>
<keyword evidence="6 9" id="KW-0812">Transmembrane</keyword>
<keyword evidence="3" id="KW-1003">Cell membrane</keyword>
<evidence type="ECO:0000256" key="3">
    <source>
        <dbReference type="ARBA" id="ARBA00022475"/>
    </source>
</evidence>
<dbReference type="CDD" id="cd05121">
    <property type="entry name" value="ABC1_ADCK3-like"/>
    <property type="match status" value="1"/>
</dbReference>
<dbReference type="Gene3D" id="1.10.510.10">
    <property type="entry name" value="Transferase(Phosphotransferase) domain 1"/>
    <property type="match status" value="1"/>
</dbReference>
<reference evidence="11" key="1">
    <citation type="submission" date="2022-02" db="EMBL/GenBank/DDBJ databases">
        <authorList>
            <person name="Leng L."/>
        </authorList>
    </citation>
    <scope>NUCLEOTIDE SEQUENCE</scope>
    <source>
        <strain evidence="11">JI</strain>
    </source>
</reference>
<proteinExistence type="inferred from homology"/>
<dbReference type="PANTHER" id="PTHR10566">
    <property type="entry name" value="CHAPERONE-ACTIVITY OF BC1 COMPLEX CABC1 -RELATED"/>
    <property type="match status" value="1"/>
</dbReference>
<evidence type="ECO:0000256" key="1">
    <source>
        <dbReference type="ARBA" id="ARBA00005020"/>
    </source>
</evidence>
<comment type="similarity">
    <text evidence="2">Belongs to the protein kinase superfamily. ADCK protein kinase family.</text>
</comment>
<dbReference type="InterPro" id="IPR011009">
    <property type="entry name" value="Kinase-like_dom_sf"/>
</dbReference>
<feature type="transmembrane region" description="Helical" evidence="9">
    <location>
        <begin position="505"/>
        <end position="529"/>
    </location>
</feature>
<dbReference type="InterPro" id="IPR050154">
    <property type="entry name" value="UbiB_kinase"/>
</dbReference>
<evidence type="ECO:0000256" key="9">
    <source>
        <dbReference type="SAM" id="Phobius"/>
    </source>
</evidence>
<evidence type="ECO:0000256" key="6">
    <source>
        <dbReference type="ARBA" id="ARBA00022692"/>
    </source>
</evidence>
<dbReference type="SUPFAM" id="SSF56112">
    <property type="entry name" value="Protein kinase-like (PK-like)"/>
    <property type="match status" value="1"/>
</dbReference>
<sequence length="559" mass="62608">MMSGMQLGKRYKHLQRYREITGVLLKHGFGHVLHNIGLLDFLSIKAKLVLKKEPVAEMLSPAQRVRLVLEELGPTFIKIGQILSTRPDILPPDYIKELEKLQDKVPPFSFDEVKRQIESELALPVEELFIEFDPEPLAAASIGQVHRAVLADGREVAVKVRRPGIEKVIETDIEILYDVARFLEKRSKWAEMYSFVEMVSEFDRTLHEELDYNAEGRNADTFTKIFAGDDDVVIPAVYWEYTSKKVLTMEYVKGVKLSNLSEIERTGLNRKALARKVARAVFKQILIDGFFHGDPHPGNLAALSGGKIVFMDFGMAGHLTEETKNKVGNLMMALISKNADAVMKAVLDLGVVPKSVDRKLLRRDIDLLQRKYYEIPLSQIKLGEALNDTIGVAFRHHIRIPPEFALLVKSLLTLEGIVGELDPGLSIVTVAEPFGRRMLRERFSPRKLSGNAARHLLEMGNLLPLLPKKTYDLLDLAAEGELKLKHQFPQVEEITARVNIMVNRLAFGIVIAGLVVGSALISRGGYLLFGQVPVAEIGFFIAGVMGFWFLVSILRSGGL</sequence>
<keyword evidence="12" id="KW-1185">Reference proteome</keyword>
<evidence type="ECO:0000259" key="10">
    <source>
        <dbReference type="Pfam" id="PF03109"/>
    </source>
</evidence>
<evidence type="ECO:0000256" key="7">
    <source>
        <dbReference type="ARBA" id="ARBA00022989"/>
    </source>
</evidence>
<evidence type="ECO:0000256" key="2">
    <source>
        <dbReference type="ARBA" id="ARBA00009670"/>
    </source>
</evidence>
<evidence type="ECO:0000256" key="8">
    <source>
        <dbReference type="ARBA" id="ARBA00023136"/>
    </source>
</evidence>
<dbReference type="AlphaFoldDB" id="A0A9X4H716"/>
<dbReference type="InterPro" id="IPR010232">
    <property type="entry name" value="UbiB"/>
</dbReference>
<organism evidence="11 12">
    <name type="scientific">Pelotomaculum isophthalicicum JI</name>
    <dbReference type="NCBI Taxonomy" id="947010"/>
    <lineage>
        <taxon>Bacteria</taxon>
        <taxon>Bacillati</taxon>
        <taxon>Bacillota</taxon>
        <taxon>Clostridia</taxon>
        <taxon>Eubacteriales</taxon>
        <taxon>Desulfotomaculaceae</taxon>
        <taxon>Pelotomaculum</taxon>
    </lineage>
</organism>
<comment type="pathway">
    <text evidence="1">Cofactor biosynthesis; ubiquinone biosynthesis [regulation].</text>
</comment>
<evidence type="ECO:0000256" key="5">
    <source>
        <dbReference type="ARBA" id="ARBA00022688"/>
    </source>
</evidence>
<accession>A0A9X4H716</accession>
<evidence type="ECO:0000313" key="12">
    <source>
        <dbReference type="Proteomes" id="UP001154312"/>
    </source>
</evidence>
<comment type="caution">
    <text evidence="11">The sequence shown here is derived from an EMBL/GenBank/DDBJ whole genome shotgun (WGS) entry which is preliminary data.</text>
</comment>
<evidence type="ECO:0000256" key="4">
    <source>
        <dbReference type="ARBA" id="ARBA00022519"/>
    </source>
</evidence>
<dbReference type="EMBL" id="JAKOAV010000021">
    <property type="protein sequence ID" value="MDF9408999.1"/>
    <property type="molecule type" value="Genomic_DNA"/>
</dbReference>
<dbReference type="Proteomes" id="UP001154312">
    <property type="component" value="Unassembled WGS sequence"/>
</dbReference>
<dbReference type="Pfam" id="PF03109">
    <property type="entry name" value="ABC1"/>
    <property type="match status" value="1"/>
</dbReference>
<feature type="domain" description="ABC1 atypical kinase-like" evidence="10">
    <location>
        <begin position="100"/>
        <end position="345"/>
    </location>
</feature>
<keyword evidence="7 9" id="KW-1133">Transmembrane helix</keyword>
<dbReference type="InterPro" id="IPR004147">
    <property type="entry name" value="ABC1_dom"/>
</dbReference>
<protein>
    <submittedName>
        <fullName evidence="11">2-polyprenylphenol 6-hydroxylase</fullName>
    </submittedName>
</protein>
<keyword evidence="4" id="KW-0997">Cell inner membrane</keyword>
<feature type="transmembrane region" description="Helical" evidence="9">
    <location>
        <begin position="535"/>
        <end position="554"/>
    </location>
</feature>
<dbReference type="NCBIfam" id="TIGR01982">
    <property type="entry name" value="UbiB"/>
    <property type="match status" value="1"/>
</dbReference>
<evidence type="ECO:0000313" key="11">
    <source>
        <dbReference type="EMBL" id="MDF9408999.1"/>
    </source>
</evidence>
<gene>
    <name evidence="11" type="primary">ubiB</name>
    <name evidence="11" type="ORF">L7E55_11615</name>
</gene>
<keyword evidence="5" id="KW-0831">Ubiquinone biosynthesis</keyword>
<name>A0A9X4H716_9FIRM</name>